<dbReference type="SUPFAM" id="SSF52242">
    <property type="entry name" value="Cobalamin (vitamin B12)-binding domain"/>
    <property type="match status" value="1"/>
</dbReference>
<dbReference type="EMBL" id="VOXD01000017">
    <property type="protein sequence ID" value="TXF89055.1"/>
    <property type="molecule type" value="Genomic_DNA"/>
</dbReference>
<evidence type="ECO:0000256" key="14">
    <source>
        <dbReference type="ARBA" id="ARBA00022737"/>
    </source>
</evidence>
<evidence type="ECO:0000256" key="18">
    <source>
        <dbReference type="ARBA" id="ARBA00025552"/>
    </source>
</evidence>
<comment type="function">
    <text evidence="18">Catalyzes the transfer of a methyl group from methyl-cobalamin to homocysteine, yielding enzyme-bound cob(I)alamin and methionine. Subsequently, remethylates the cofactor using methyltetrahydrofolate.</text>
</comment>
<dbReference type="InterPro" id="IPR011005">
    <property type="entry name" value="Dihydropteroate_synth-like_sf"/>
</dbReference>
<feature type="binding site" evidence="21">
    <location>
        <position position="1040"/>
    </location>
    <ligand>
        <name>methylcob(III)alamin</name>
        <dbReference type="ChEBI" id="CHEBI:28115"/>
    </ligand>
</feature>
<evidence type="ECO:0000259" key="29">
    <source>
        <dbReference type="PROSITE" id="PS51337"/>
    </source>
</evidence>
<evidence type="ECO:0000256" key="4">
    <source>
        <dbReference type="ARBA" id="ARBA00005178"/>
    </source>
</evidence>
<dbReference type="InterPro" id="IPR004223">
    <property type="entry name" value="VitB12-dep_Met_synth_activ_dom"/>
</dbReference>
<feature type="domain" description="B12-binding N-terminal" evidence="29">
    <location>
        <begin position="646"/>
        <end position="740"/>
    </location>
</feature>
<evidence type="ECO:0000256" key="20">
    <source>
        <dbReference type="PIRSR" id="PIRSR000381-1"/>
    </source>
</evidence>
<dbReference type="GO" id="GO:0031419">
    <property type="term" value="F:cobalamin binding"/>
    <property type="evidence" value="ECO:0007669"/>
    <property type="project" value="UniProtKB-KW"/>
</dbReference>
<dbReference type="CDD" id="cd01038">
    <property type="entry name" value="Endonuclease_DUF559"/>
    <property type="match status" value="1"/>
</dbReference>
<dbReference type="Pfam" id="PF02965">
    <property type="entry name" value="Met_synt_B12"/>
    <property type="match status" value="1"/>
</dbReference>
<proteinExistence type="inferred from homology"/>
<dbReference type="Proteomes" id="UP000321907">
    <property type="component" value="Unassembled WGS sequence"/>
</dbReference>
<dbReference type="FunFam" id="3.20.20.330:FF:000001">
    <property type="entry name" value="Methionine synthase"/>
    <property type="match status" value="1"/>
</dbReference>
<dbReference type="EC" id="2.1.1.13" evidence="6 19"/>
<feature type="compositionally biased region" description="Basic and acidic residues" evidence="24">
    <location>
        <begin position="953"/>
        <end position="963"/>
    </location>
</feature>
<evidence type="ECO:0000259" key="27">
    <source>
        <dbReference type="PROSITE" id="PS50974"/>
    </source>
</evidence>
<dbReference type="Pfam" id="PF02574">
    <property type="entry name" value="S-methyl_trans"/>
    <property type="match status" value="1"/>
</dbReference>
<comment type="cofactor">
    <cofactor evidence="3 20">
        <name>methylcob(III)alamin</name>
        <dbReference type="ChEBI" id="CHEBI:28115"/>
    </cofactor>
</comment>
<dbReference type="GO" id="GO:0032259">
    <property type="term" value="P:methylation"/>
    <property type="evidence" value="ECO:0007669"/>
    <property type="project" value="UniProtKB-KW"/>
</dbReference>
<comment type="similarity">
    <text evidence="5">Belongs to the vitamin-B12 dependent methionine synthase family.</text>
</comment>
<dbReference type="Pfam" id="PF04480">
    <property type="entry name" value="DUF559"/>
    <property type="match status" value="1"/>
</dbReference>
<protein>
    <recommendedName>
        <fullName evidence="7 19">Methionine synthase</fullName>
        <ecNumber evidence="6 19">2.1.1.13</ecNumber>
    </recommendedName>
</protein>
<feature type="binding site" evidence="21">
    <location>
        <position position="1374"/>
    </location>
    <ligand>
        <name>S-adenosyl-L-methionine</name>
        <dbReference type="ChEBI" id="CHEBI:59789"/>
    </ligand>
</feature>
<dbReference type="Gene3D" id="1.10.288.10">
    <property type="entry name" value="Cobalamin-dependent Methionine Synthase, domain 2"/>
    <property type="match status" value="1"/>
</dbReference>
<keyword evidence="12 21" id="KW-0949">S-adenosyl-L-methionine</keyword>
<dbReference type="PROSITE" id="PS51337">
    <property type="entry name" value="B12_BINDING_NTER"/>
    <property type="match status" value="1"/>
</dbReference>
<evidence type="ECO:0000256" key="19">
    <source>
        <dbReference type="NCBIfam" id="TIGR02082"/>
    </source>
</evidence>
<dbReference type="SUPFAM" id="SSF82282">
    <property type="entry name" value="Homocysteine S-methyltransferase"/>
    <property type="match status" value="1"/>
</dbReference>
<dbReference type="Gene3D" id="3.40.960.10">
    <property type="entry name" value="VSR Endonuclease"/>
    <property type="match status" value="1"/>
</dbReference>
<evidence type="ECO:0000256" key="9">
    <source>
        <dbReference type="ARBA" id="ARBA00022605"/>
    </source>
</evidence>
<comment type="cofactor">
    <cofactor evidence="2 22">
        <name>Zn(2+)</name>
        <dbReference type="ChEBI" id="CHEBI:29105"/>
    </cofactor>
</comment>
<evidence type="ECO:0000256" key="1">
    <source>
        <dbReference type="ARBA" id="ARBA00001700"/>
    </source>
</evidence>
<evidence type="ECO:0000256" key="17">
    <source>
        <dbReference type="ARBA" id="ARBA00023285"/>
    </source>
</evidence>
<keyword evidence="11 23" id="KW-0808">Transferase</keyword>
<feature type="region of interest" description="Disordered" evidence="24">
    <location>
        <begin position="745"/>
        <end position="777"/>
    </location>
</feature>
<dbReference type="PANTHER" id="PTHR45833:SF1">
    <property type="entry name" value="METHIONINE SYNTHASE"/>
    <property type="match status" value="1"/>
</dbReference>
<feature type="binding site" evidence="21">
    <location>
        <position position="690"/>
    </location>
    <ligand>
        <name>methylcob(III)alamin</name>
        <dbReference type="ChEBI" id="CHEBI:28115"/>
    </ligand>
</feature>
<dbReference type="Gene3D" id="1.10.1240.10">
    <property type="entry name" value="Methionine synthase domain"/>
    <property type="match status" value="1"/>
</dbReference>
<dbReference type="FunFam" id="3.20.20.20:FF:000002">
    <property type="entry name" value="Methionine synthase"/>
    <property type="match status" value="1"/>
</dbReference>
<reference evidence="30 31" key="1">
    <citation type="submission" date="2019-08" db="EMBL/GenBank/DDBJ databases">
        <title>Lewinella sp. strain SSH13 Genome sequencing and assembly.</title>
        <authorList>
            <person name="Kim I."/>
        </authorList>
    </citation>
    <scope>NUCLEOTIDE SEQUENCE [LARGE SCALE GENOMIC DNA]</scope>
    <source>
        <strain evidence="30 31">SSH13</strain>
    </source>
</reference>
<keyword evidence="8 23" id="KW-0489">Methyltransferase</keyword>
<dbReference type="UniPathway" id="UPA00051">
    <property type="reaction ID" value="UER00081"/>
</dbReference>
<dbReference type="SUPFAM" id="SSF52980">
    <property type="entry name" value="Restriction endonuclease-like"/>
    <property type="match status" value="1"/>
</dbReference>
<evidence type="ECO:0000256" key="13">
    <source>
        <dbReference type="ARBA" id="ARBA00022723"/>
    </source>
</evidence>
<dbReference type="InterPro" id="IPR007569">
    <property type="entry name" value="DUF559"/>
</dbReference>
<keyword evidence="31" id="KW-1185">Reference proteome</keyword>
<dbReference type="InterPro" id="IPR047216">
    <property type="entry name" value="Endonuclease_DUF559_bact"/>
</dbReference>
<evidence type="ECO:0000259" key="25">
    <source>
        <dbReference type="PROSITE" id="PS50970"/>
    </source>
</evidence>
<dbReference type="RefSeq" id="WP_147931041.1">
    <property type="nucleotide sequence ID" value="NZ_VOXD01000017.1"/>
</dbReference>
<dbReference type="InterPro" id="IPR036724">
    <property type="entry name" value="Cobalamin-bd_sf"/>
</dbReference>
<accession>A0A5C7FH98</accession>
<evidence type="ECO:0000256" key="24">
    <source>
        <dbReference type="SAM" id="MobiDB-lite"/>
    </source>
</evidence>
<sequence>MSAASLRQIFSERILVLDGAMGSLIQGYGLKEEDYRTGYFEDHPSDLKGNHDLLVLTRPDVIREIHELYLEAGADVIETNTFSGTTIAQEDYGTEHIVYEMNVAAARVAREAADKYTARNPAKPRFVAGAVGPTNRTLSISPDVNDPGYRAITFTQLADAYYTQIKGLADGGSDLILIETIFDTLNAKAALFALNRVREELDRELPVMISGTITDASGRTLSGQTVEAFYYSIAHSNPLCVGLNCALGAQEMRVHLAALSKVAECNVHAYPNAGLPNEMGEYDQDAEEMQQYIRDFAASGFVNLIGGCCGTTPDHIGAMAKAIDGMKPREIPTLPPYSTYAGLEPLVVRPETNFINVGERTNVTGSRKFSRLIMNGKYDEALAVALHQVEGGAQVIDVNMDEGLLESKEAMVTFLNLVMAEPDIAKLPIMIDSSKWDVIEAGLQCVQGKCIVNSISMKEGEEEFLRQAKLVKAYGAAAIVMAFDETGQADTEDRKVEICARAYKLLVEKADFKPQDIIFDPNIFAVATGIEEHNNYGVDFIEATRRIKELCPGAKISGGVSNVSFSFRGNNVVREAMHSAFLYHAIKAGMDMGIVNAGMIEVYQDIPEDLLVHVEDVILNRRPDATERLTELAEGLKNVGGRSVVKDLAWRESTVEERLKHSLVRGITEFITEDTEEARLKYPRPLHVIEGPLMDGMNVVGDLFGSGKMFLPQVVKSARVMKAAVAYLNPFIEAEKAEISAREALASTSDNGGARSARNLTPGPSPKEKGEYDARSARERVETVVTDNYWQLPEKTAGKVLEYARAMRKTATKAEQILWDALRDRKQEEKFVRQKPMGLSIPDFVCLNKRLIIEVDGGYHDRPEMLLADAERDQKFADAGYLILRFKNSEVETNLDAVLDQIKAELLALPDRPYPYPTEAISVQNPDQTPLSPGEGLGVRLRAERASTSPLSPKEESDVKLQAERVTSPAPEESIVASRQYKGTVLLATVKGDVHDIGKNIVGVVLACNNYEIIDLGVMVPANKILDEAQRVNADIIGLSGLITPSLDEMVNVAAEMERRGMTTPLLIGGATTSKTHTALKVEPAYTKGATIHVLDASRAVTVAGSLLDGEEEDRIAYKESITAEYERVRVHRAKQKSEKAFLPIAKARENGLQLDWENYTPPVPGFTGTKIFADYDLAELVDYIDWTPFFSSWALAGKFPDILTDHIVGEQATTLYREAREMLDQIVAEKWISAKGVIGFWPASAEVETDTINIMASATSPLSTFHIRQQSKKAKGRPNQSLTDYIAPASAQKEDYIGAFAVTAGIGIEPHVKRFEDAGDDYSAIMLKALADRLAEAFAERMHQRVRMEYWGYAPDESVSNDQLIAEQYQGIRPAPGYPACPEHTEKAKIWELLDAEAATGIKLTESMAMYPASSVSGWYFSHPEAKYFTVRGIKPDQEADYATRKGWSEEERERWLAAVRS</sequence>
<comment type="pathway">
    <text evidence="4">Amino-acid biosynthesis; L-methionine biosynthesis via de novo pathway; L-methionine from L-homocysteine (MetH route): step 1/1.</text>
</comment>
<evidence type="ECO:0000256" key="22">
    <source>
        <dbReference type="PROSITE-ProRule" id="PRU00333"/>
    </source>
</evidence>
<evidence type="ECO:0000256" key="3">
    <source>
        <dbReference type="ARBA" id="ARBA00001956"/>
    </source>
</evidence>
<comment type="catalytic activity">
    <reaction evidence="1">
        <text>(6S)-5-methyl-5,6,7,8-tetrahydrofolate + L-homocysteine = (6S)-5,6,7,8-tetrahydrofolate + L-methionine</text>
        <dbReference type="Rhea" id="RHEA:11172"/>
        <dbReference type="ChEBI" id="CHEBI:18608"/>
        <dbReference type="ChEBI" id="CHEBI:57453"/>
        <dbReference type="ChEBI" id="CHEBI:57844"/>
        <dbReference type="ChEBI" id="CHEBI:58199"/>
        <dbReference type="EC" id="2.1.1.13"/>
    </reaction>
</comment>
<dbReference type="InterPro" id="IPR036594">
    <property type="entry name" value="Meth_synthase_dom"/>
</dbReference>
<dbReference type="PROSITE" id="PS50970">
    <property type="entry name" value="HCY"/>
    <property type="match status" value="1"/>
</dbReference>
<keyword evidence="17" id="KW-0170">Cobalt</keyword>
<feature type="domain" description="AdoMet activation" evidence="27">
    <location>
        <begin position="1136"/>
        <end position="1463"/>
    </location>
</feature>
<comment type="caution">
    <text evidence="30">The sequence shown here is derived from an EMBL/GenBank/DDBJ whole genome shotgun (WGS) entry which is preliminary data.</text>
</comment>
<evidence type="ECO:0000256" key="2">
    <source>
        <dbReference type="ARBA" id="ARBA00001947"/>
    </source>
</evidence>
<dbReference type="PROSITE" id="PS50972">
    <property type="entry name" value="PTERIN_BINDING"/>
    <property type="match status" value="1"/>
</dbReference>
<keyword evidence="9" id="KW-0028">Amino-acid biosynthesis</keyword>
<feature type="domain" description="Pterin-binding" evidence="26">
    <location>
        <begin position="354"/>
        <end position="619"/>
    </location>
</feature>
<feature type="binding site" evidence="20 22">
    <location>
        <position position="309"/>
    </location>
    <ligand>
        <name>Zn(2+)</name>
        <dbReference type="ChEBI" id="CHEBI:29105"/>
    </ligand>
</feature>
<feature type="domain" description="B12-binding" evidence="28">
    <location>
        <begin position="982"/>
        <end position="1118"/>
    </location>
</feature>
<evidence type="ECO:0000256" key="21">
    <source>
        <dbReference type="PIRSR" id="PIRSR000381-2"/>
    </source>
</evidence>
<dbReference type="InterPro" id="IPR003759">
    <property type="entry name" value="Cbl-bd_cap"/>
</dbReference>
<dbReference type="Gene3D" id="3.20.20.20">
    <property type="entry name" value="Dihydropteroate synthase-like"/>
    <property type="match status" value="1"/>
</dbReference>
<feature type="binding site" evidence="21">
    <location>
        <begin position="1429"/>
        <end position="1430"/>
    </location>
    <ligand>
        <name>S-adenosyl-L-methionine</name>
        <dbReference type="ChEBI" id="CHEBI:59789"/>
    </ligand>
</feature>
<feature type="binding site" evidence="21">
    <location>
        <position position="1186"/>
    </location>
    <ligand>
        <name>S-adenosyl-L-methionine</name>
        <dbReference type="ChEBI" id="CHEBI:59789"/>
    </ligand>
</feature>
<dbReference type="Gene3D" id="3.40.50.280">
    <property type="entry name" value="Cobalamin-binding domain"/>
    <property type="match status" value="1"/>
</dbReference>
<dbReference type="PANTHER" id="PTHR45833">
    <property type="entry name" value="METHIONINE SYNTHASE"/>
    <property type="match status" value="1"/>
</dbReference>
<dbReference type="Gene3D" id="3.20.20.330">
    <property type="entry name" value="Homocysteine-binding-like domain"/>
    <property type="match status" value="1"/>
</dbReference>
<dbReference type="InterPro" id="IPR003726">
    <property type="entry name" value="HCY_dom"/>
</dbReference>
<dbReference type="NCBIfam" id="TIGR02082">
    <property type="entry name" value="metH"/>
    <property type="match status" value="1"/>
</dbReference>
<keyword evidence="14" id="KW-0677">Repeat</keyword>
<dbReference type="GO" id="GO:0008270">
    <property type="term" value="F:zinc ion binding"/>
    <property type="evidence" value="ECO:0007669"/>
    <property type="project" value="InterPro"/>
</dbReference>
<feature type="binding site" evidence="20 22">
    <location>
        <position position="245"/>
    </location>
    <ligand>
        <name>Zn(2+)</name>
        <dbReference type="ChEBI" id="CHEBI:29105"/>
    </ligand>
</feature>
<dbReference type="InterPro" id="IPR006158">
    <property type="entry name" value="Cobalamin-bd"/>
</dbReference>
<dbReference type="FunFam" id="3.40.50.280:FF:000001">
    <property type="entry name" value="Methionine synthase"/>
    <property type="match status" value="1"/>
</dbReference>
<keyword evidence="16" id="KW-0486">Methionine biosynthesis</keyword>
<evidence type="ECO:0000313" key="31">
    <source>
        <dbReference type="Proteomes" id="UP000321907"/>
    </source>
</evidence>
<dbReference type="FunFam" id="1.10.1240.10:FF:000001">
    <property type="entry name" value="Methionine synthase"/>
    <property type="match status" value="1"/>
</dbReference>
<dbReference type="GO" id="GO:0050667">
    <property type="term" value="P:homocysteine metabolic process"/>
    <property type="evidence" value="ECO:0007669"/>
    <property type="project" value="TreeGrafter"/>
</dbReference>
<dbReference type="InterPro" id="IPR011335">
    <property type="entry name" value="Restrct_endonuc-II-like"/>
</dbReference>
<dbReference type="CDD" id="cd00740">
    <property type="entry name" value="MeTr"/>
    <property type="match status" value="1"/>
</dbReference>
<feature type="binding site" evidence="21">
    <location>
        <position position="1097"/>
    </location>
    <ligand>
        <name>methylcob(III)alamin</name>
        <dbReference type="ChEBI" id="CHEBI:28115"/>
    </ligand>
</feature>
<feature type="binding site" evidence="21">
    <location>
        <begin position="992"/>
        <end position="996"/>
    </location>
    <ligand>
        <name>methylcob(III)alamin</name>
        <dbReference type="ChEBI" id="CHEBI:28115"/>
    </ligand>
</feature>
<evidence type="ECO:0000256" key="23">
    <source>
        <dbReference type="PROSITE-ProRule" id="PRU00346"/>
    </source>
</evidence>
<keyword evidence="13 20" id="KW-0479">Metal-binding</keyword>
<evidence type="ECO:0000256" key="12">
    <source>
        <dbReference type="ARBA" id="ARBA00022691"/>
    </source>
</evidence>
<dbReference type="InterPro" id="IPR037010">
    <property type="entry name" value="VitB12-dep_Met_synth_activ_sf"/>
</dbReference>
<evidence type="ECO:0000256" key="16">
    <source>
        <dbReference type="ARBA" id="ARBA00023167"/>
    </source>
</evidence>
<dbReference type="SUPFAM" id="SSF51717">
    <property type="entry name" value="Dihydropteroate synthetase-like"/>
    <property type="match status" value="1"/>
</dbReference>
<evidence type="ECO:0000256" key="7">
    <source>
        <dbReference type="ARBA" id="ARBA00013998"/>
    </source>
</evidence>
<dbReference type="InterPro" id="IPR000489">
    <property type="entry name" value="Pterin-binding_dom"/>
</dbReference>
<gene>
    <name evidence="30" type="primary">metH</name>
    <name evidence="30" type="ORF">FUA23_12270</name>
</gene>
<dbReference type="PIRSF" id="PIRSF000381">
    <property type="entry name" value="MetH"/>
    <property type="match status" value="1"/>
</dbReference>
<dbReference type="InterPro" id="IPR050554">
    <property type="entry name" value="Met_Synthase/Corrinoid"/>
</dbReference>
<dbReference type="SMART" id="SM01018">
    <property type="entry name" value="B12-binding_2"/>
    <property type="match status" value="1"/>
</dbReference>
<dbReference type="SUPFAM" id="SSF47644">
    <property type="entry name" value="Methionine synthase domain"/>
    <property type="match status" value="1"/>
</dbReference>
<evidence type="ECO:0000256" key="5">
    <source>
        <dbReference type="ARBA" id="ARBA00010398"/>
    </source>
</evidence>
<feature type="domain" description="Hcy-binding" evidence="25">
    <location>
        <begin position="3"/>
        <end position="323"/>
    </location>
</feature>
<evidence type="ECO:0000259" key="26">
    <source>
        <dbReference type="PROSITE" id="PS50972"/>
    </source>
</evidence>
<dbReference type="GO" id="GO:0046653">
    <property type="term" value="P:tetrahydrofolate metabolic process"/>
    <property type="evidence" value="ECO:0007669"/>
    <property type="project" value="TreeGrafter"/>
</dbReference>
<dbReference type="OrthoDB" id="9803687at2"/>
<dbReference type="GO" id="GO:0005829">
    <property type="term" value="C:cytosol"/>
    <property type="evidence" value="ECO:0007669"/>
    <property type="project" value="TreeGrafter"/>
</dbReference>
<evidence type="ECO:0000256" key="8">
    <source>
        <dbReference type="ARBA" id="ARBA00022603"/>
    </source>
</evidence>
<dbReference type="InterPro" id="IPR011822">
    <property type="entry name" value="MetH"/>
</dbReference>
<evidence type="ECO:0000256" key="15">
    <source>
        <dbReference type="ARBA" id="ARBA00022833"/>
    </source>
</evidence>
<evidence type="ECO:0000313" key="30">
    <source>
        <dbReference type="EMBL" id="TXF89055.1"/>
    </source>
</evidence>
<dbReference type="GO" id="GO:0008705">
    <property type="term" value="F:methionine synthase activity"/>
    <property type="evidence" value="ECO:0007669"/>
    <property type="project" value="UniProtKB-UniRule"/>
</dbReference>
<feature type="region of interest" description="Disordered" evidence="24">
    <location>
        <begin position="944"/>
        <end position="967"/>
    </location>
</feature>
<feature type="compositionally biased region" description="Basic and acidic residues" evidence="24">
    <location>
        <begin position="766"/>
        <end position="777"/>
    </location>
</feature>
<dbReference type="PROSITE" id="PS51332">
    <property type="entry name" value="B12_BINDING"/>
    <property type="match status" value="1"/>
</dbReference>
<feature type="binding site" evidence="20 22">
    <location>
        <position position="308"/>
    </location>
    <ligand>
        <name>Zn(2+)</name>
        <dbReference type="ChEBI" id="CHEBI:29105"/>
    </ligand>
</feature>
<dbReference type="Pfam" id="PF02607">
    <property type="entry name" value="B12-binding_2"/>
    <property type="match status" value="1"/>
</dbReference>
<evidence type="ECO:0000256" key="11">
    <source>
        <dbReference type="ARBA" id="ARBA00022679"/>
    </source>
</evidence>
<evidence type="ECO:0000259" key="28">
    <source>
        <dbReference type="PROSITE" id="PS51332"/>
    </source>
</evidence>
<dbReference type="SUPFAM" id="SSF56507">
    <property type="entry name" value="Methionine synthase activation domain-like"/>
    <property type="match status" value="1"/>
</dbReference>
<dbReference type="Gene3D" id="3.10.196.10">
    <property type="entry name" value="Vitamin B12-dependent methionine synthase, activation domain"/>
    <property type="match status" value="1"/>
</dbReference>
<evidence type="ECO:0000256" key="6">
    <source>
        <dbReference type="ARBA" id="ARBA00012032"/>
    </source>
</evidence>
<dbReference type="Pfam" id="PF00809">
    <property type="entry name" value="Pterin_bind"/>
    <property type="match status" value="1"/>
</dbReference>
<dbReference type="InterPro" id="IPR036589">
    <property type="entry name" value="HCY_dom_sf"/>
</dbReference>
<dbReference type="PROSITE" id="PS50974">
    <property type="entry name" value="ADOMET_ACTIVATION"/>
    <property type="match status" value="1"/>
</dbReference>
<dbReference type="Pfam" id="PF02310">
    <property type="entry name" value="B12-binding"/>
    <property type="match status" value="1"/>
</dbReference>
<organism evidence="30 31">
    <name type="scientific">Neolewinella aurantiaca</name>
    <dbReference type="NCBI Taxonomy" id="2602767"/>
    <lineage>
        <taxon>Bacteria</taxon>
        <taxon>Pseudomonadati</taxon>
        <taxon>Bacteroidota</taxon>
        <taxon>Saprospiria</taxon>
        <taxon>Saprospirales</taxon>
        <taxon>Lewinellaceae</taxon>
        <taxon>Neolewinella</taxon>
    </lineage>
</organism>
<name>A0A5C7FH98_9BACT</name>
<keyword evidence="15 20" id="KW-0862">Zinc</keyword>
<keyword evidence="10 20" id="KW-0846">Cobalamin</keyword>
<feature type="binding site" evidence="21">
    <location>
        <position position="1044"/>
    </location>
    <ligand>
        <name>methylcob(III)alamin</name>
        <dbReference type="ChEBI" id="CHEBI:28115"/>
    </ligand>
</feature>
<feature type="binding site" description="axial binding residue" evidence="20">
    <location>
        <position position="995"/>
    </location>
    <ligand>
        <name>methylcob(III)alamin</name>
        <dbReference type="ChEBI" id="CHEBI:28115"/>
    </ligand>
    <ligandPart>
        <name>Co</name>
        <dbReference type="ChEBI" id="CHEBI:27638"/>
    </ligandPart>
</feature>
<evidence type="ECO:0000256" key="10">
    <source>
        <dbReference type="ARBA" id="ARBA00022628"/>
    </source>
</evidence>